<feature type="signal peptide" evidence="1">
    <location>
        <begin position="1"/>
        <end position="23"/>
    </location>
</feature>
<reference evidence="3" key="1">
    <citation type="submission" date="2022-11" db="UniProtKB">
        <authorList>
            <consortium name="WormBaseParasite"/>
        </authorList>
    </citation>
    <scope>IDENTIFICATION</scope>
</reference>
<dbReference type="WBParaSite" id="nRc.2.0.1.t06712-RA">
    <property type="protein sequence ID" value="nRc.2.0.1.t06712-RA"/>
    <property type="gene ID" value="nRc.2.0.1.g06712"/>
</dbReference>
<name>A0A915HYR4_ROMCU</name>
<keyword evidence="1" id="KW-0732">Signal</keyword>
<dbReference type="AlphaFoldDB" id="A0A915HYR4"/>
<feature type="chain" id="PRO_5037563220" evidence="1">
    <location>
        <begin position="24"/>
        <end position="80"/>
    </location>
</feature>
<evidence type="ECO:0000313" key="2">
    <source>
        <dbReference type="Proteomes" id="UP000887565"/>
    </source>
</evidence>
<dbReference type="Proteomes" id="UP000887565">
    <property type="component" value="Unplaced"/>
</dbReference>
<proteinExistence type="predicted"/>
<accession>A0A915HYR4</accession>
<sequence length="80" mass="9220">MLKIMALLLFNSVKLEVCQQAIASTEVALEWNDQSSIYAGTLKTEYVRDSNCHFKAALKWRAFRYELSAKLCPIESFQEK</sequence>
<organism evidence="2 3">
    <name type="scientific">Romanomermis culicivorax</name>
    <name type="common">Nematode worm</name>
    <dbReference type="NCBI Taxonomy" id="13658"/>
    <lineage>
        <taxon>Eukaryota</taxon>
        <taxon>Metazoa</taxon>
        <taxon>Ecdysozoa</taxon>
        <taxon>Nematoda</taxon>
        <taxon>Enoplea</taxon>
        <taxon>Dorylaimia</taxon>
        <taxon>Mermithida</taxon>
        <taxon>Mermithoidea</taxon>
        <taxon>Mermithidae</taxon>
        <taxon>Romanomermis</taxon>
    </lineage>
</organism>
<evidence type="ECO:0000256" key="1">
    <source>
        <dbReference type="SAM" id="SignalP"/>
    </source>
</evidence>
<keyword evidence="2" id="KW-1185">Reference proteome</keyword>
<evidence type="ECO:0000313" key="3">
    <source>
        <dbReference type="WBParaSite" id="nRc.2.0.1.t06712-RA"/>
    </source>
</evidence>
<protein>
    <submittedName>
        <fullName evidence="3">Uncharacterized protein</fullName>
    </submittedName>
</protein>